<dbReference type="SUPFAM" id="SSF52540">
    <property type="entry name" value="P-loop containing nucleoside triphosphate hydrolases"/>
    <property type="match status" value="1"/>
</dbReference>
<organism evidence="2 3">
    <name type="scientific">Muricoccus roseus</name>
    <dbReference type="NCBI Taxonomy" id="198092"/>
    <lineage>
        <taxon>Bacteria</taxon>
        <taxon>Pseudomonadati</taxon>
        <taxon>Pseudomonadota</taxon>
        <taxon>Alphaproteobacteria</taxon>
        <taxon>Acetobacterales</taxon>
        <taxon>Roseomonadaceae</taxon>
        <taxon>Muricoccus</taxon>
    </lineage>
</organism>
<dbReference type="CDD" id="cd02042">
    <property type="entry name" value="ParAB_family"/>
    <property type="match status" value="1"/>
</dbReference>
<sequence length="211" mass="22790">MRTIALTNQKGGVGKTTLACHLAVAFTQAGQNVVLLDLDPQASAAEWGDAREAEFPHVQSIQPSRLAKTAQQMKEIGADILILDTAPHSEGTVMDAIRLADLVLIPCQPSIMDLRAMSKTINLVKLTQVHAFAVLNGVQHHSTMAAVEAEKTIRDHLGLPVAPVKIGERVAYNRCFITGQAAQEIEPDGKAAAEIKKLHKWTAKQLERVPA</sequence>
<dbReference type="InterPro" id="IPR050678">
    <property type="entry name" value="DNA_Partitioning_ATPase"/>
</dbReference>
<dbReference type="InterPro" id="IPR048089">
    <property type="entry name" value="McdA"/>
</dbReference>
<evidence type="ECO:0000313" key="2">
    <source>
        <dbReference type="EMBL" id="SHK31405.1"/>
    </source>
</evidence>
<dbReference type="Gene3D" id="3.40.50.300">
    <property type="entry name" value="P-loop containing nucleotide triphosphate hydrolases"/>
    <property type="match status" value="1"/>
</dbReference>
<dbReference type="InterPro" id="IPR002586">
    <property type="entry name" value="CobQ/CobB/MinD/ParA_Nub-bd_dom"/>
</dbReference>
<keyword evidence="3" id="KW-1185">Reference proteome</keyword>
<dbReference type="EMBL" id="FQZF01000043">
    <property type="protein sequence ID" value="SHK31405.1"/>
    <property type="molecule type" value="Genomic_DNA"/>
</dbReference>
<dbReference type="PIRSF" id="PIRSF009320">
    <property type="entry name" value="Nuc_binding_HP_1000"/>
    <property type="match status" value="1"/>
</dbReference>
<evidence type="ECO:0000259" key="1">
    <source>
        <dbReference type="Pfam" id="PF01656"/>
    </source>
</evidence>
<dbReference type="Proteomes" id="UP000184387">
    <property type="component" value="Unassembled WGS sequence"/>
</dbReference>
<dbReference type="NCBIfam" id="NF041546">
    <property type="entry name" value="ParA_partition"/>
    <property type="match status" value="1"/>
</dbReference>
<dbReference type="OrthoDB" id="9804460at2"/>
<feature type="domain" description="CobQ/CobB/MinD/ParA nucleotide binding" evidence="1">
    <location>
        <begin position="4"/>
        <end position="178"/>
    </location>
</feature>
<dbReference type="PANTHER" id="PTHR13696">
    <property type="entry name" value="P-LOOP CONTAINING NUCLEOSIDE TRIPHOSPHATE HYDROLASE"/>
    <property type="match status" value="1"/>
</dbReference>
<accession>A0A1M6RFZ8</accession>
<dbReference type="Pfam" id="PF01656">
    <property type="entry name" value="CbiA"/>
    <property type="match status" value="1"/>
</dbReference>
<dbReference type="STRING" id="198092.SAMN02745194_04671"/>
<name>A0A1M6RFZ8_9PROT</name>
<dbReference type="AlphaFoldDB" id="A0A1M6RFZ8"/>
<reference evidence="2 3" key="1">
    <citation type="submission" date="2016-11" db="EMBL/GenBank/DDBJ databases">
        <authorList>
            <person name="Jaros S."/>
            <person name="Januszkiewicz K."/>
            <person name="Wedrychowicz H."/>
        </authorList>
    </citation>
    <scope>NUCLEOTIDE SEQUENCE [LARGE SCALE GENOMIC DNA]</scope>
    <source>
        <strain evidence="2 3">DSM 14916</strain>
    </source>
</reference>
<dbReference type="RefSeq" id="WP_073139631.1">
    <property type="nucleotide sequence ID" value="NZ_FQZF01000043.1"/>
</dbReference>
<gene>
    <name evidence="2" type="ORF">SAMN02745194_04671</name>
</gene>
<dbReference type="InterPro" id="IPR027417">
    <property type="entry name" value="P-loop_NTPase"/>
</dbReference>
<evidence type="ECO:0000313" key="3">
    <source>
        <dbReference type="Proteomes" id="UP000184387"/>
    </source>
</evidence>
<proteinExistence type="predicted"/>
<dbReference type="PANTHER" id="PTHR13696:SF96">
    <property type="entry name" value="COBQ_COBB_MIND_PARA NUCLEOTIDE BINDING DOMAIN-CONTAINING PROTEIN"/>
    <property type="match status" value="1"/>
</dbReference>
<protein>
    <submittedName>
        <fullName evidence="2">Chromosome partitioning protein</fullName>
    </submittedName>
</protein>